<keyword evidence="2" id="KW-0812">Transmembrane</keyword>
<keyword evidence="2" id="KW-0472">Membrane</keyword>
<dbReference type="InterPro" id="IPR021514">
    <property type="entry name" value="DUF3176"/>
</dbReference>
<dbReference type="GeneID" id="29989606"/>
<keyword evidence="4" id="KW-1185">Reference proteome</keyword>
<dbReference type="PANTHER" id="PTHR35394">
    <property type="entry name" value="DUF3176 DOMAIN-CONTAINING PROTEIN"/>
    <property type="match status" value="1"/>
</dbReference>
<dbReference type="AlphaFoldDB" id="A0A2P4ZCB5"/>
<evidence type="ECO:0000313" key="3">
    <source>
        <dbReference type="EMBL" id="PON21936.1"/>
    </source>
</evidence>
<evidence type="ECO:0000256" key="2">
    <source>
        <dbReference type="SAM" id="Phobius"/>
    </source>
</evidence>
<evidence type="ECO:0008006" key="5">
    <source>
        <dbReference type="Google" id="ProtNLM"/>
    </source>
</evidence>
<name>A0A2P4ZCB5_9HYPO</name>
<feature type="compositionally biased region" description="Polar residues" evidence="1">
    <location>
        <begin position="37"/>
        <end position="50"/>
    </location>
</feature>
<reference evidence="3 4" key="1">
    <citation type="journal article" date="2016" name="Genome Announc.">
        <title>Draft Whole-Genome Sequence of Trichoderma gamsii T6085, a Promising Biocontrol Agent of Fusarium Head Blight on Wheat.</title>
        <authorList>
            <person name="Baroncelli R."/>
            <person name="Zapparata A."/>
            <person name="Piaggeschi G."/>
            <person name="Sarrocco S."/>
            <person name="Vannacci G."/>
        </authorList>
    </citation>
    <scope>NUCLEOTIDE SEQUENCE [LARGE SCALE GENOMIC DNA]</scope>
    <source>
        <strain evidence="3 4">T6085</strain>
    </source>
</reference>
<dbReference type="RefSeq" id="XP_018657307.1">
    <property type="nucleotide sequence ID" value="XM_018809523.1"/>
</dbReference>
<feature type="region of interest" description="Disordered" evidence="1">
    <location>
        <begin position="26"/>
        <end position="50"/>
    </location>
</feature>
<dbReference type="STRING" id="398673.A0A2P4ZCB5"/>
<organism evidence="3 4">
    <name type="scientific">Trichoderma gamsii</name>
    <dbReference type="NCBI Taxonomy" id="398673"/>
    <lineage>
        <taxon>Eukaryota</taxon>
        <taxon>Fungi</taxon>
        <taxon>Dikarya</taxon>
        <taxon>Ascomycota</taxon>
        <taxon>Pezizomycotina</taxon>
        <taxon>Sordariomycetes</taxon>
        <taxon>Hypocreomycetidae</taxon>
        <taxon>Hypocreales</taxon>
        <taxon>Hypocreaceae</taxon>
        <taxon>Trichoderma</taxon>
    </lineage>
</organism>
<dbReference type="EMBL" id="JPDN02000043">
    <property type="protein sequence ID" value="PON21936.1"/>
    <property type="molecule type" value="Genomic_DNA"/>
</dbReference>
<dbReference type="Pfam" id="PF11374">
    <property type="entry name" value="DUF3176"/>
    <property type="match status" value="1"/>
</dbReference>
<feature type="transmembrane region" description="Helical" evidence="2">
    <location>
        <begin position="59"/>
        <end position="80"/>
    </location>
</feature>
<comment type="caution">
    <text evidence="3">The sequence shown here is derived from an EMBL/GenBank/DDBJ whole genome shotgun (WGS) entry which is preliminary data.</text>
</comment>
<evidence type="ECO:0000256" key="1">
    <source>
        <dbReference type="SAM" id="MobiDB-lite"/>
    </source>
</evidence>
<proteinExistence type="predicted"/>
<feature type="transmembrane region" description="Helical" evidence="2">
    <location>
        <begin position="100"/>
        <end position="120"/>
    </location>
</feature>
<keyword evidence="2" id="KW-1133">Transmembrane helix</keyword>
<sequence length="607" mass="67200">MLNRDVDVDNEPSLQDSLLNAHNPTIKTKTVSSSTTPNNPLENKTSRGSSGLQVSKDYWAWELFGVLGSAALIIGIAIILNRFDGKRQPSWKHVSLNSLISWLSTAARFFLLVPITRGLGQLKWVWFAKKERPLSDLEEFDSASRSVPGSVKLLWRLKGLHFAAIGSLTIVLASGLDPFIQNLIHYYPNAVSDPSQLAYLANASTYTAVGQLMGGDHSDADLGLKANVYNAILNPKASQLWAQPQYVCNTGNCTWGPVASIGICPFCSDISTDLSVSCKALPDMDVYRNCTVSLTNGLATWFVDEGTEGYPMIMDNSFVNNNISPLVYTNHTLPLIQSIKALYNDTNQYASFQLTNETRFLATECSLVPCVRSVQTSVGKSVYNESTPIYWLQYDKTGIFNITMNPPWGLDYGVQEGQSFIIDWYALDALNFHISTLFSGKVHIASDDLVLEASRPDILQAIYYGDFADCDNPLDKVGCAVNNVAKAMSKSFWDTPYISHGIEGAHMAIGETFVSLTFVRINWGWLAFPVAIWALSVATLLGTVWKTRRAQVHTWRNSPLPLVFLDCHEDNEDPGTYDISNTGLSTRAKKFHVKLHVPEDNVHVTSR</sequence>
<feature type="transmembrane region" description="Helical" evidence="2">
    <location>
        <begin position="523"/>
        <end position="545"/>
    </location>
</feature>
<evidence type="ECO:0000313" key="4">
    <source>
        <dbReference type="Proteomes" id="UP000054821"/>
    </source>
</evidence>
<gene>
    <name evidence="3" type="ORF">TGAM01_v209192</name>
</gene>
<protein>
    <recommendedName>
        <fullName evidence="5">DUF3176 domain containing protein</fullName>
    </recommendedName>
</protein>
<accession>A0A2P4ZCB5</accession>
<feature type="compositionally biased region" description="Low complexity" evidence="1">
    <location>
        <begin position="26"/>
        <end position="36"/>
    </location>
</feature>
<dbReference type="Proteomes" id="UP000054821">
    <property type="component" value="Unassembled WGS sequence"/>
</dbReference>
<dbReference type="PANTHER" id="PTHR35394:SF5">
    <property type="entry name" value="DUF3176 DOMAIN-CONTAINING PROTEIN"/>
    <property type="match status" value="1"/>
</dbReference>